<evidence type="ECO:0000256" key="1">
    <source>
        <dbReference type="SAM" id="MobiDB-lite"/>
    </source>
</evidence>
<comment type="caution">
    <text evidence="2">The sequence shown here is derived from an EMBL/GenBank/DDBJ whole genome shotgun (WGS) entry which is preliminary data.</text>
</comment>
<proteinExistence type="predicted"/>
<evidence type="ECO:0000313" key="3">
    <source>
        <dbReference type="Proteomes" id="UP001190926"/>
    </source>
</evidence>
<name>A0AAD4JHT8_PERFH</name>
<sequence>MEGGTDQNQNRKRRRDDDDSDSPEIMVEAKKQESSYSYEQRRYEFHDGIGVFDFPWLKEKEGVIFNSSFQEIDHEEDNFAPSSYLDQENFNHSHDYDLEYADIIHDHTFCSLLVDDHDLDCIWSCVIDHPLDLNWF</sequence>
<dbReference type="AlphaFoldDB" id="A0AAD4JHT8"/>
<dbReference type="EMBL" id="SDAM02000057">
    <property type="protein sequence ID" value="KAH6833569.1"/>
    <property type="molecule type" value="Genomic_DNA"/>
</dbReference>
<organism evidence="2 3">
    <name type="scientific">Perilla frutescens var. hirtella</name>
    <name type="common">Perilla citriodora</name>
    <name type="synonym">Perilla setoyensis</name>
    <dbReference type="NCBI Taxonomy" id="608512"/>
    <lineage>
        <taxon>Eukaryota</taxon>
        <taxon>Viridiplantae</taxon>
        <taxon>Streptophyta</taxon>
        <taxon>Embryophyta</taxon>
        <taxon>Tracheophyta</taxon>
        <taxon>Spermatophyta</taxon>
        <taxon>Magnoliopsida</taxon>
        <taxon>eudicotyledons</taxon>
        <taxon>Gunneridae</taxon>
        <taxon>Pentapetalae</taxon>
        <taxon>asterids</taxon>
        <taxon>lamiids</taxon>
        <taxon>Lamiales</taxon>
        <taxon>Lamiaceae</taxon>
        <taxon>Nepetoideae</taxon>
        <taxon>Elsholtzieae</taxon>
        <taxon>Perilla</taxon>
    </lineage>
</organism>
<keyword evidence="3" id="KW-1185">Reference proteome</keyword>
<evidence type="ECO:0000313" key="2">
    <source>
        <dbReference type="EMBL" id="KAH6833569.1"/>
    </source>
</evidence>
<reference evidence="2 3" key="1">
    <citation type="journal article" date="2021" name="Nat. Commun.">
        <title>Incipient diploidization of the medicinal plant Perilla within 10,000 years.</title>
        <authorList>
            <person name="Zhang Y."/>
            <person name="Shen Q."/>
            <person name="Leng L."/>
            <person name="Zhang D."/>
            <person name="Chen S."/>
            <person name="Shi Y."/>
            <person name="Ning Z."/>
            <person name="Chen S."/>
        </authorList>
    </citation>
    <scope>NUCLEOTIDE SEQUENCE [LARGE SCALE GENOMIC DNA]</scope>
    <source>
        <strain evidence="3">cv. PC099</strain>
    </source>
</reference>
<protein>
    <submittedName>
        <fullName evidence="2">Uncharacterized protein</fullName>
    </submittedName>
</protein>
<accession>A0AAD4JHT8</accession>
<feature type="region of interest" description="Disordered" evidence="1">
    <location>
        <begin position="1"/>
        <end position="35"/>
    </location>
</feature>
<dbReference type="Proteomes" id="UP001190926">
    <property type="component" value="Unassembled WGS sequence"/>
</dbReference>
<gene>
    <name evidence="2" type="ORF">C2S53_005373</name>
</gene>